<keyword evidence="4" id="KW-0378">Hydrolase</keyword>
<dbReference type="GO" id="GO:0070012">
    <property type="term" value="F:oligopeptidase activity"/>
    <property type="evidence" value="ECO:0007669"/>
    <property type="project" value="TreeGrafter"/>
</dbReference>
<comment type="caution">
    <text evidence="8">The sequence shown here is derived from an EMBL/GenBank/DDBJ whole genome shotgun (WGS) entry which is preliminary data.</text>
</comment>
<protein>
    <recommendedName>
        <fullName evidence="2">prolyl oligopeptidase</fullName>
        <ecNumber evidence="2">3.4.21.26</ecNumber>
    </recommendedName>
</protein>
<evidence type="ECO:0000313" key="9">
    <source>
        <dbReference type="Proteomes" id="UP000287908"/>
    </source>
</evidence>
<keyword evidence="9" id="KW-1185">Reference proteome</keyword>
<evidence type="ECO:0000313" key="8">
    <source>
        <dbReference type="EMBL" id="RUO72751.1"/>
    </source>
</evidence>
<gene>
    <name evidence="8" type="ORF">CWI81_12245</name>
</gene>
<dbReference type="InterPro" id="IPR051167">
    <property type="entry name" value="Prolyl_oligopep/macrocyclase"/>
</dbReference>
<evidence type="ECO:0000256" key="5">
    <source>
        <dbReference type="ARBA" id="ARBA00022825"/>
    </source>
</evidence>
<dbReference type="EC" id="3.4.21.26" evidence="2"/>
<dbReference type="PROSITE" id="PS51257">
    <property type="entry name" value="PROKAR_LIPOPROTEIN"/>
    <property type="match status" value="1"/>
</dbReference>
<dbReference type="SUPFAM" id="SSF50993">
    <property type="entry name" value="Peptidase/esterase 'gauge' domain"/>
    <property type="match status" value="1"/>
</dbReference>
<comment type="catalytic activity">
    <reaction evidence="1">
        <text>Hydrolysis of Pro-|-Xaa &gt;&gt; Ala-|-Xaa in oligopeptides.</text>
        <dbReference type="EC" id="3.4.21.26"/>
    </reaction>
</comment>
<dbReference type="SUPFAM" id="SSF53474">
    <property type="entry name" value="alpha/beta-Hydrolases"/>
    <property type="match status" value="1"/>
</dbReference>
<dbReference type="GO" id="GO:0006508">
    <property type="term" value="P:proteolysis"/>
    <property type="evidence" value="ECO:0007669"/>
    <property type="project" value="UniProtKB-KW"/>
</dbReference>
<dbReference type="Pfam" id="PF02897">
    <property type="entry name" value="Peptidase_S9_N"/>
    <property type="match status" value="1"/>
</dbReference>
<dbReference type="GO" id="GO:0005829">
    <property type="term" value="C:cytosol"/>
    <property type="evidence" value="ECO:0007669"/>
    <property type="project" value="TreeGrafter"/>
</dbReference>
<keyword evidence="3" id="KW-0645">Protease</keyword>
<dbReference type="Gene3D" id="2.130.10.120">
    <property type="entry name" value="Prolyl oligopeptidase, N-terminal domain"/>
    <property type="match status" value="1"/>
</dbReference>
<dbReference type="OrthoDB" id="9801421at2"/>
<feature type="domain" description="Peptidase S9A N-terminal" evidence="7">
    <location>
        <begin position="38"/>
        <end position="436"/>
    </location>
</feature>
<dbReference type="GO" id="GO:0004252">
    <property type="term" value="F:serine-type endopeptidase activity"/>
    <property type="evidence" value="ECO:0007669"/>
    <property type="project" value="UniProtKB-EC"/>
</dbReference>
<dbReference type="PRINTS" id="PR00862">
    <property type="entry name" value="PROLIGOPTASE"/>
</dbReference>
<dbReference type="InterPro" id="IPR001375">
    <property type="entry name" value="Peptidase_S9_cat"/>
</dbReference>
<evidence type="ECO:0000259" key="7">
    <source>
        <dbReference type="Pfam" id="PF02897"/>
    </source>
</evidence>
<dbReference type="AlphaFoldDB" id="A0A432Z4E2"/>
<feature type="domain" description="Peptidase S9 prolyl oligopeptidase catalytic" evidence="6">
    <location>
        <begin position="500"/>
        <end position="708"/>
    </location>
</feature>
<keyword evidence="5" id="KW-0720">Serine protease</keyword>
<dbReference type="Pfam" id="PF00326">
    <property type="entry name" value="Peptidase_S9"/>
    <property type="match status" value="1"/>
</dbReference>
<dbReference type="PANTHER" id="PTHR42881:SF2">
    <property type="entry name" value="PROLYL ENDOPEPTIDASE"/>
    <property type="match status" value="1"/>
</dbReference>
<dbReference type="Proteomes" id="UP000287908">
    <property type="component" value="Unassembled WGS sequence"/>
</dbReference>
<evidence type="ECO:0000256" key="3">
    <source>
        <dbReference type="ARBA" id="ARBA00022670"/>
    </source>
</evidence>
<dbReference type="RefSeq" id="WP_126785597.1">
    <property type="nucleotide sequence ID" value="NZ_PIQF01000005.1"/>
</dbReference>
<dbReference type="InterPro" id="IPR029058">
    <property type="entry name" value="AB_hydrolase_fold"/>
</dbReference>
<evidence type="ECO:0000256" key="4">
    <source>
        <dbReference type="ARBA" id="ARBA00022801"/>
    </source>
</evidence>
<proteinExistence type="predicted"/>
<sequence>MKQLNRRVALTFSLLLTACSTQSPPEAEPKLDQGYAYPQTERQQHSQNYHGIAVEEPYRWLEAGHKASVSQWTSAQTKFADNYLQQLSANRFIKERLAELWNVEQTTAPIERGGKIFYLRNNGLQNQPILYLQEDLNAAPKIAVDPNAIDPTGLTAMVDFSVSPNGRYLAYALSSNGTDWKTWRIKDLNRQQLLDEAITGTKFTNISWYPDSKGFYYSRYPKTDNGYDDQESVEVYYHSLNSDQHSDIQVTEITEHPGENPYPEVSSDGKYLMLRVQQGPTRNAFYIRPLNKTKRPFQLILEQQVGNHQYLASYDGHLYFHSVADGGLGQIIRVSADNWQASEQVVAAQDYKLQSASIIGQQIFAHYLDDAHSRLITFDLSGKFLRELALPGLGTISGFNGDTSAKQTFFKFSSFTQPGKIYRYHVADQHTSLWRDEPLPVDPERYQTQQVVYRANDGTRIPMFLVSAKDTLLNGKNPTLLHGYGGFGQSLTPAYHAEFMAWLELGGVLAIPNIRGGGEFGSGWHQAAVKHRKTVAVEDFVAAARWLIDNDYTASDKLAIHGRGHGGLIVAAAMTRYPGLFAAALPEVGLYDMLRYHTANSNALGWQNEFGISSNDNDFRTLYAYSPLHNVTYGQCYPATLISTGLQDQRVAPWHSYKFAAQLQYAQGCPQPIILDIAKDAGHGTKNPTWMEIEQTSKQWSFALNQLGVDWLKKLPAE</sequence>
<dbReference type="PANTHER" id="PTHR42881">
    <property type="entry name" value="PROLYL ENDOPEPTIDASE"/>
    <property type="match status" value="1"/>
</dbReference>
<evidence type="ECO:0000256" key="2">
    <source>
        <dbReference type="ARBA" id="ARBA00011897"/>
    </source>
</evidence>
<name>A0A432Z4E2_9GAMM</name>
<dbReference type="Gene3D" id="3.40.50.1820">
    <property type="entry name" value="alpha/beta hydrolase"/>
    <property type="match status" value="1"/>
</dbReference>
<dbReference type="InterPro" id="IPR023302">
    <property type="entry name" value="Pept_S9A_N"/>
</dbReference>
<dbReference type="EMBL" id="PIQF01000005">
    <property type="protein sequence ID" value="RUO72751.1"/>
    <property type="molecule type" value="Genomic_DNA"/>
</dbReference>
<evidence type="ECO:0000256" key="1">
    <source>
        <dbReference type="ARBA" id="ARBA00001070"/>
    </source>
</evidence>
<organism evidence="8 9">
    <name type="scientific">Idiomarina seosinensis</name>
    <dbReference type="NCBI Taxonomy" id="281739"/>
    <lineage>
        <taxon>Bacteria</taxon>
        <taxon>Pseudomonadati</taxon>
        <taxon>Pseudomonadota</taxon>
        <taxon>Gammaproteobacteria</taxon>
        <taxon>Alteromonadales</taxon>
        <taxon>Idiomarinaceae</taxon>
        <taxon>Idiomarina</taxon>
    </lineage>
</organism>
<reference evidence="8 9" key="1">
    <citation type="journal article" date="2011" name="Front. Microbiol.">
        <title>Genomic signatures of strain selection and enhancement in Bacillus atrophaeus var. globigii, a historical biowarfare simulant.</title>
        <authorList>
            <person name="Gibbons H.S."/>
            <person name="Broomall S.M."/>
            <person name="McNew L.A."/>
            <person name="Daligault H."/>
            <person name="Chapman C."/>
            <person name="Bruce D."/>
            <person name="Karavis M."/>
            <person name="Krepps M."/>
            <person name="McGregor P.A."/>
            <person name="Hong C."/>
            <person name="Park K.H."/>
            <person name="Akmal A."/>
            <person name="Feldman A."/>
            <person name="Lin J.S."/>
            <person name="Chang W.E."/>
            <person name="Higgs B.W."/>
            <person name="Demirev P."/>
            <person name="Lindquist J."/>
            <person name="Liem A."/>
            <person name="Fochler E."/>
            <person name="Read T.D."/>
            <person name="Tapia R."/>
            <person name="Johnson S."/>
            <person name="Bishop-Lilly K.A."/>
            <person name="Detter C."/>
            <person name="Han C."/>
            <person name="Sozhamannan S."/>
            <person name="Rosenzweig C.N."/>
            <person name="Skowronski E.W."/>
        </authorList>
    </citation>
    <scope>NUCLEOTIDE SEQUENCE [LARGE SCALE GENOMIC DNA]</scope>
    <source>
        <strain evidence="8 9">CL-SP19</strain>
    </source>
</reference>
<evidence type="ECO:0000259" key="6">
    <source>
        <dbReference type="Pfam" id="PF00326"/>
    </source>
</evidence>
<dbReference type="InterPro" id="IPR002470">
    <property type="entry name" value="Peptidase_S9A"/>
</dbReference>
<accession>A0A432Z4E2</accession>